<accession>A0A7S1YR89</accession>
<evidence type="ECO:0000313" key="1">
    <source>
        <dbReference type="EMBL" id="CAD9316897.1"/>
    </source>
</evidence>
<organism evidence="1">
    <name type="scientific">Ditylum brightwellii</name>
    <dbReference type="NCBI Taxonomy" id="49249"/>
    <lineage>
        <taxon>Eukaryota</taxon>
        <taxon>Sar</taxon>
        <taxon>Stramenopiles</taxon>
        <taxon>Ochrophyta</taxon>
        <taxon>Bacillariophyta</taxon>
        <taxon>Mediophyceae</taxon>
        <taxon>Lithodesmiophycidae</taxon>
        <taxon>Lithodesmiales</taxon>
        <taxon>Lithodesmiaceae</taxon>
        <taxon>Ditylum</taxon>
    </lineage>
</organism>
<dbReference type="EMBL" id="HBGN01005081">
    <property type="protein sequence ID" value="CAD9316897.1"/>
    <property type="molecule type" value="Transcribed_RNA"/>
</dbReference>
<sequence>MSRLFVQFPRGCFIFFSNWCTARIKDHFFSNCCSARIENHHEIQHETFKSHYFLFLSLTISSTIIVKAASFCITEDTPSFLTTGKVGGDRWSYSQQYYDPM</sequence>
<dbReference type="AlphaFoldDB" id="A0A7S1YR89"/>
<reference evidence="1" key="1">
    <citation type="submission" date="2021-01" db="EMBL/GenBank/DDBJ databases">
        <authorList>
            <person name="Corre E."/>
            <person name="Pelletier E."/>
            <person name="Niang G."/>
            <person name="Scheremetjew M."/>
            <person name="Finn R."/>
            <person name="Kale V."/>
            <person name="Holt S."/>
            <person name="Cochrane G."/>
            <person name="Meng A."/>
            <person name="Brown T."/>
            <person name="Cohen L."/>
        </authorList>
    </citation>
    <scope>NUCLEOTIDE SEQUENCE</scope>
    <source>
        <strain evidence="1">Pop2</strain>
    </source>
</reference>
<gene>
    <name evidence="1" type="ORF">DBRI1063_LOCUS3304</name>
</gene>
<protein>
    <submittedName>
        <fullName evidence="1">Uncharacterized protein</fullName>
    </submittedName>
</protein>
<proteinExistence type="predicted"/>
<name>A0A7S1YR89_9STRA</name>